<evidence type="ECO:0000313" key="16">
    <source>
        <dbReference type="Proteomes" id="UP000198814"/>
    </source>
</evidence>
<dbReference type="GO" id="GO:0048500">
    <property type="term" value="C:signal recognition particle"/>
    <property type="evidence" value="ECO:0007669"/>
    <property type="project" value="UniProtKB-UniRule"/>
</dbReference>
<dbReference type="InterPro" id="IPR004125">
    <property type="entry name" value="Signal_recog_particle_SRP54_M"/>
</dbReference>
<dbReference type="PANTHER" id="PTHR11564:SF5">
    <property type="entry name" value="SIGNAL RECOGNITION PARTICLE SUBUNIT SRP54"/>
    <property type="match status" value="1"/>
</dbReference>
<dbReference type="EMBL" id="FODO01000021">
    <property type="protein sequence ID" value="SEO84407.1"/>
    <property type="molecule type" value="Genomic_DNA"/>
</dbReference>
<dbReference type="Pfam" id="PF00448">
    <property type="entry name" value="SRP54"/>
    <property type="match status" value="1"/>
</dbReference>
<comment type="subcellular location">
    <subcellularLocation>
        <location evidence="10">Cytoplasm</location>
    </subcellularLocation>
    <text evidence="10">The SRP-RNC complex is targeted to the cytoplasmic membrane.</text>
</comment>
<accession>A0A1H8T0H2</accession>
<keyword evidence="2 10" id="KW-0963">Cytoplasm</keyword>
<evidence type="ECO:0000259" key="12">
    <source>
        <dbReference type="SMART" id="SM00382"/>
    </source>
</evidence>
<dbReference type="Gene3D" id="1.20.120.140">
    <property type="entry name" value="Signal recognition particle SRP54, nucleotide-binding domain"/>
    <property type="match status" value="1"/>
</dbReference>
<dbReference type="Gene3D" id="3.40.50.300">
    <property type="entry name" value="P-loop containing nucleotide triphosphate hydrolases"/>
    <property type="match status" value="1"/>
</dbReference>
<keyword evidence="3 10" id="KW-0547">Nucleotide-binding</keyword>
<dbReference type="OrthoDB" id="9804720at2"/>
<dbReference type="SUPFAM" id="SSF47446">
    <property type="entry name" value="Signal peptide-binding domain"/>
    <property type="match status" value="1"/>
</dbReference>
<evidence type="ECO:0000256" key="10">
    <source>
        <dbReference type="HAMAP-Rule" id="MF_00306"/>
    </source>
</evidence>
<keyword evidence="4 10" id="KW-0378">Hydrolase</keyword>
<evidence type="ECO:0000256" key="1">
    <source>
        <dbReference type="ARBA" id="ARBA00005450"/>
    </source>
</evidence>
<dbReference type="RefSeq" id="WP_090320902.1">
    <property type="nucleotide sequence ID" value="NZ_FNOE01000022.1"/>
</dbReference>
<proteinExistence type="inferred from homology"/>
<dbReference type="NCBIfam" id="TIGR00959">
    <property type="entry name" value="ffh"/>
    <property type="match status" value="1"/>
</dbReference>
<dbReference type="SMART" id="SM00962">
    <property type="entry name" value="SRP54"/>
    <property type="match status" value="1"/>
</dbReference>
<evidence type="ECO:0000256" key="2">
    <source>
        <dbReference type="ARBA" id="ARBA00022490"/>
    </source>
</evidence>
<dbReference type="InterPro" id="IPR036225">
    <property type="entry name" value="SRP/SRP_N"/>
</dbReference>
<feature type="domain" description="AAA+ ATPase" evidence="12">
    <location>
        <begin position="99"/>
        <end position="247"/>
    </location>
</feature>
<dbReference type="SUPFAM" id="SSF52540">
    <property type="entry name" value="P-loop containing nucleoside triphosphate hydrolases"/>
    <property type="match status" value="1"/>
</dbReference>
<keyword evidence="16" id="KW-1185">Reference proteome</keyword>
<reference evidence="15" key="1">
    <citation type="submission" date="2016-10" db="EMBL/GenBank/DDBJ databases">
        <authorList>
            <person name="de Groot N.N."/>
        </authorList>
    </citation>
    <scope>NUCLEOTIDE SEQUENCE [LARGE SCALE GENOMIC DNA]</scope>
    <source>
        <strain evidence="15">Nm76</strain>
    </source>
</reference>
<protein>
    <recommendedName>
        <fullName evidence="10">Signal recognition particle protein</fullName>
        <ecNumber evidence="10">3.6.5.4</ecNumber>
    </recommendedName>
    <alternativeName>
        <fullName evidence="10">Fifty-four homolog</fullName>
    </alternativeName>
</protein>
<evidence type="ECO:0000313" key="15">
    <source>
        <dbReference type="EMBL" id="SEO84407.1"/>
    </source>
</evidence>
<dbReference type="CDD" id="cd18539">
    <property type="entry name" value="SRP_G"/>
    <property type="match status" value="1"/>
</dbReference>
<dbReference type="HAMAP" id="MF_00306">
    <property type="entry name" value="SRP54"/>
    <property type="match status" value="1"/>
</dbReference>
<dbReference type="InterPro" id="IPR022941">
    <property type="entry name" value="SRP54"/>
</dbReference>
<evidence type="ECO:0000259" key="13">
    <source>
        <dbReference type="SMART" id="SM00962"/>
    </source>
</evidence>
<keyword evidence="6 10" id="KW-0342">GTP-binding</keyword>
<dbReference type="GO" id="GO:0003924">
    <property type="term" value="F:GTPase activity"/>
    <property type="evidence" value="ECO:0007669"/>
    <property type="project" value="UniProtKB-UniRule"/>
</dbReference>
<dbReference type="InterPro" id="IPR036891">
    <property type="entry name" value="Signal_recog_part_SRP54_M_sf"/>
</dbReference>
<keyword evidence="8 10" id="KW-0687">Ribonucleoprotein</keyword>
<dbReference type="InterPro" id="IPR013822">
    <property type="entry name" value="Signal_recog_particl_SRP54_hlx"/>
</dbReference>
<dbReference type="Proteomes" id="UP000198814">
    <property type="component" value="Unassembled WGS sequence"/>
</dbReference>
<comment type="subunit">
    <text evidence="10">Part of the signal recognition particle protein translocation system, which is composed of SRP and FtsY. SRP is a ribonucleoprotein composed of Ffh and a 4.5S RNA molecule.</text>
</comment>
<dbReference type="SMART" id="SM00963">
    <property type="entry name" value="SRP54_N"/>
    <property type="match status" value="1"/>
</dbReference>
<evidence type="ECO:0000256" key="8">
    <source>
        <dbReference type="ARBA" id="ARBA00023274"/>
    </source>
</evidence>
<dbReference type="GO" id="GO:0006614">
    <property type="term" value="P:SRP-dependent cotranslational protein targeting to membrane"/>
    <property type="evidence" value="ECO:0007669"/>
    <property type="project" value="InterPro"/>
</dbReference>
<feature type="domain" description="Signal recognition particle SRP54 helical bundle" evidence="14">
    <location>
        <begin position="1"/>
        <end position="86"/>
    </location>
</feature>
<comment type="catalytic activity">
    <reaction evidence="9 10">
        <text>GTP + H2O = GDP + phosphate + H(+)</text>
        <dbReference type="Rhea" id="RHEA:19669"/>
        <dbReference type="ChEBI" id="CHEBI:15377"/>
        <dbReference type="ChEBI" id="CHEBI:15378"/>
        <dbReference type="ChEBI" id="CHEBI:37565"/>
        <dbReference type="ChEBI" id="CHEBI:43474"/>
        <dbReference type="ChEBI" id="CHEBI:58189"/>
        <dbReference type="EC" id="3.6.5.4"/>
    </reaction>
</comment>
<dbReference type="EC" id="3.6.5.4" evidence="10"/>
<feature type="binding site" evidence="10">
    <location>
        <begin position="248"/>
        <end position="251"/>
    </location>
    <ligand>
        <name>GTP</name>
        <dbReference type="ChEBI" id="CHEBI:37565"/>
    </ligand>
</feature>
<feature type="binding site" evidence="10">
    <location>
        <begin position="107"/>
        <end position="114"/>
    </location>
    <ligand>
        <name>GTP</name>
        <dbReference type="ChEBI" id="CHEBI:37565"/>
    </ligand>
</feature>
<sequence>MFDNLTSRLSGVIKTLRGETRLTESNIQDALREIRLALLEADVALPVVKDFIASIKEKAIGHEVMSSLTPGQALVGVVYQELIAIMGGDKSDLNLATVPPAVILMAGLQGAGKTTSSGKLAKWIMEHKKKKVLLVSCDIYRPAAIHQLELLAQQTGADFFPVKDGQKPGEIGAAALDFARRHHHEVMIVDTAGRLGIDEAMMQEISELEALLKPIETLFVVDAMQGQDAVNTAKAFSDALPLTGVILTKLDGDARGGAALSVKHITGKPIKFAGVAEKLTGLEIFHPDRMASRILGMGDVLGLIEEAQRNADQEEAEKLMKKMKSGKSFDLNDFKAQFQQMHKMGGMSALMDKLPTQFSQAAQNVKVDDKIIHRTVGIINSMTQQERTKPEILKASRKRRIAAGAGVTVQEVNRLLAQFEQAQKMMKMMNKGGISKMMRGLKGMMPRMH</sequence>
<dbReference type="STRING" id="42354.SAMN05216333_12130"/>
<evidence type="ECO:0000256" key="11">
    <source>
        <dbReference type="SAM" id="Coils"/>
    </source>
</evidence>
<keyword evidence="7 10" id="KW-0733">Signal recognition particle</keyword>
<dbReference type="Gene3D" id="1.10.260.30">
    <property type="entry name" value="Signal recognition particle, SRP54 subunit, M-domain"/>
    <property type="match status" value="1"/>
</dbReference>
<evidence type="ECO:0000256" key="3">
    <source>
        <dbReference type="ARBA" id="ARBA00022741"/>
    </source>
</evidence>
<gene>
    <name evidence="10" type="primary">ffh</name>
    <name evidence="15" type="ORF">SAMN05216333_12130</name>
</gene>
<comment type="function">
    <text evidence="10">Involved in targeting and insertion of nascent membrane proteins into the cytoplasmic membrane. Binds to the hydrophobic signal sequence of the ribosome-nascent chain (RNC) as it emerges from the ribosomes. The SRP-RNC complex is then targeted to the cytoplasmic membrane where it interacts with the SRP receptor FtsY. Interaction with FtsY leads to the transfer of the RNC complex to the Sec translocase for insertion into the membrane, the hydrolysis of GTP by both Ffh and FtsY, and the dissociation of the SRP-FtsY complex into the individual components.</text>
</comment>
<comment type="similarity">
    <text evidence="1 10">Belongs to the GTP-binding SRP family. SRP54 subfamily.</text>
</comment>
<dbReference type="InterPro" id="IPR042101">
    <property type="entry name" value="SRP54_N_sf"/>
</dbReference>
<evidence type="ECO:0000256" key="4">
    <source>
        <dbReference type="ARBA" id="ARBA00022801"/>
    </source>
</evidence>
<evidence type="ECO:0000256" key="7">
    <source>
        <dbReference type="ARBA" id="ARBA00023135"/>
    </source>
</evidence>
<keyword evidence="11" id="KW-0175">Coiled coil</keyword>
<dbReference type="PANTHER" id="PTHR11564">
    <property type="entry name" value="SIGNAL RECOGNITION PARTICLE 54K PROTEIN SRP54"/>
    <property type="match status" value="1"/>
</dbReference>
<dbReference type="GO" id="GO:0008312">
    <property type="term" value="F:7S RNA binding"/>
    <property type="evidence" value="ECO:0007669"/>
    <property type="project" value="InterPro"/>
</dbReference>
<evidence type="ECO:0000256" key="6">
    <source>
        <dbReference type="ARBA" id="ARBA00023134"/>
    </source>
</evidence>
<dbReference type="InterPro" id="IPR027417">
    <property type="entry name" value="P-loop_NTPase"/>
</dbReference>
<feature type="binding site" evidence="10">
    <location>
        <begin position="190"/>
        <end position="194"/>
    </location>
    <ligand>
        <name>GTP</name>
        <dbReference type="ChEBI" id="CHEBI:37565"/>
    </ligand>
</feature>
<dbReference type="SUPFAM" id="SSF47364">
    <property type="entry name" value="Domain of the SRP/SRP receptor G-proteins"/>
    <property type="match status" value="1"/>
</dbReference>
<evidence type="ECO:0000256" key="9">
    <source>
        <dbReference type="ARBA" id="ARBA00048027"/>
    </source>
</evidence>
<evidence type="ECO:0000256" key="5">
    <source>
        <dbReference type="ARBA" id="ARBA00022884"/>
    </source>
</evidence>
<keyword evidence="5 10" id="KW-0694">RNA-binding</keyword>
<organism evidence="15 16">
    <name type="scientific">Nitrosomonas oligotropha</name>
    <dbReference type="NCBI Taxonomy" id="42354"/>
    <lineage>
        <taxon>Bacteria</taxon>
        <taxon>Pseudomonadati</taxon>
        <taxon>Pseudomonadota</taxon>
        <taxon>Betaproteobacteria</taxon>
        <taxon>Nitrosomonadales</taxon>
        <taxon>Nitrosomonadaceae</taxon>
        <taxon>Nitrosomonas</taxon>
    </lineage>
</organism>
<dbReference type="InterPro" id="IPR004780">
    <property type="entry name" value="SRP"/>
</dbReference>
<dbReference type="Pfam" id="PF02978">
    <property type="entry name" value="SRP_SPB"/>
    <property type="match status" value="1"/>
</dbReference>
<dbReference type="InterPro" id="IPR003593">
    <property type="entry name" value="AAA+_ATPase"/>
</dbReference>
<dbReference type="Pfam" id="PF02881">
    <property type="entry name" value="SRP54_N"/>
    <property type="match status" value="1"/>
</dbReference>
<dbReference type="GO" id="GO:0005525">
    <property type="term" value="F:GTP binding"/>
    <property type="evidence" value="ECO:0007669"/>
    <property type="project" value="UniProtKB-UniRule"/>
</dbReference>
<name>A0A1H8T0H2_9PROT</name>
<dbReference type="AlphaFoldDB" id="A0A1H8T0H2"/>
<dbReference type="InterPro" id="IPR000897">
    <property type="entry name" value="SRP54_GTPase_dom"/>
</dbReference>
<dbReference type="SMART" id="SM00382">
    <property type="entry name" value="AAA"/>
    <property type="match status" value="1"/>
</dbReference>
<feature type="domain" description="SRP54-type proteins GTP-binding" evidence="13">
    <location>
        <begin position="100"/>
        <end position="296"/>
    </location>
</feature>
<comment type="domain">
    <text evidence="10">Composed of three domains: the N-terminal N domain, which is responsible for interactions with the ribosome, the central G domain, which binds GTP, and the C-terminal M domain, which binds the RNA and the signal sequence of the RNC.</text>
</comment>
<evidence type="ECO:0000259" key="14">
    <source>
        <dbReference type="SMART" id="SM00963"/>
    </source>
</evidence>
<feature type="coiled-coil region" evidence="11">
    <location>
        <begin position="297"/>
        <end position="324"/>
    </location>
</feature>